<sequence length="170" mass="18305">MLTSQSFADRLVAEKFDFFAGVPCSLLSGLISNLESRDDVSYYPAVREDAAVGLCAGAYMAGRGPVLLMQNSGLGYSLNAFTSLNLIYNLPVLVVMSWRGFGGKDAPEHIIMGDINEPLLETSGIPHAVVEPGDEQGAEAAFSLALDTIRNKKIPFTLLVKKGLYNEGHH</sequence>
<keyword evidence="2" id="KW-0456">Lyase</keyword>
<gene>
    <name evidence="4" type="ORF">G3M70_07050</name>
</gene>
<dbReference type="PANTHER" id="PTHR42818">
    <property type="entry name" value="SULFOPYRUVATE DECARBOXYLASE SUBUNIT ALPHA"/>
    <property type="match status" value="1"/>
</dbReference>
<dbReference type="InterPro" id="IPR051818">
    <property type="entry name" value="TPP_dependent_decarboxylase"/>
</dbReference>
<dbReference type="InterPro" id="IPR029061">
    <property type="entry name" value="THDP-binding"/>
</dbReference>
<keyword evidence="4" id="KW-0670">Pyruvate</keyword>
<evidence type="ECO:0000259" key="3">
    <source>
        <dbReference type="Pfam" id="PF02776"/>
    </source>
</evidence>
<dbReference type="GO" id="GO:0030976">
    <property type="term" value="F:thiamine pyrophosphate binding"/>
    <property type="evidence" value="ECO:0007669"/>
    <property type="project" value="InterPro"/>
</dbReference>
<feature type="domain" description="Thiamine pyrophosphate enzyme N-terminal TPP-binding" evidence="3">
    <location>
        <begin position="3"/>
        <end position="102"/>
    </location>
</feature>
<keyword evidence="1" id="KW-0210">Decarboxylase</keyword>
<evidence type="ECO:0000256" key="2">
    <source>
        <dbReference type="ARBA" id="ARBA00023239"/>
    </source>
</evidence>
<dbReference type="KEGG" id="nli:G3M70_07050"/>
<dbReference type="InterPro" id="IPR012001">
    <property type="entry name" value="Thiamin_PyroP_enz_TPP-bd_dom"/>
</dbReference>
<evidence type="ECO:0000313" key="4">
    <source>
        <dbReference type="EMBL" id="QPJ61654.1"/>
    </source>
</evidence>
<dbReference type="PANTHER" id="PTHR42818:SF1">
    <property type="entry name" value="SULFOPYRUVATE DECARBOXYLASE"/>
    <property type="match status" value="1"/>
</dbReference>
<accession>A0A7T0FZS7</accession>
<proteinExistence type="predicted"/>
<dbReference type="Proteomes" id="UP000594688">
    <property type="component" value="Chromosome"/>
</dbReference>
<organism evidence="4 5">
    <name type="scientific">Candidatus Nitronauta litoralis</name>
    <dbReference type="NCBI Taxonomy" id="2705533"/>
    <lineage>
        <taxon>Bacteria</taxon>
        <taxon>Pseudomonadati</taxon>
        <taxon>Nitrospinota/Tectimicrobiota group</taxon>
        <taxon>Nitrospinota</taxon>
        <taxon>Nitrospinia</taxon>
        <taxon>Nitrospinales</taxon>
        <taxon>Nitrospinaceae</taxon>
        <taxon>Candidatus Nitronauta</taxon>
    </lineage>
</organism>
<dbReference type="SUPFAM" id="SSF52518">
    <property type="entry name" value="Thiamin diphosphate-binding fold (THDP-binding)"/>
    <property type="match status" value="1"/>
</dbReference>
<protein>
    <submittedName>
        <fullName evidence="4">Sulfopyruvate decarboxylase subunit alpha</fullName>
    </submittedName>
</protein>
<dbReference type="AlphaFoldDB" id="A0A7T0FZS7"/>
<name>A0A7T0FZS7_9BACT</name>
<evidence type="ECO:0000256" key="1">
    <source>
        <dbReference type="ARBA" id="ARBA00022793"/>
    </source>
</evidence>
<dbReference type="Pfam" id="PF02776">
    <property type="entry name" value="TPP_enzyme_N"/>
    <property type="match status" value="1"/>
</dbReference>
<dbReference type="EMBL" id="CP048685">
    <property type="protein sequence ID" value="QPJ61654.1"/>
    <property type="molecule type" value="Genomic_DNA"/>
</dbReference>
<evidence type="ECO:0000313" key="5">
    <source>
        <dbReference type="Proteomes" id="UP000594688"/>
    </source>
</evidence>
<dbReference type="Gene3D" id="3.40.50.970">
    <property type="match status" value="1"/>
</dbReference>
<dbReference type="GO" id="GO:0016831">
    <property type="term" value="F:carboxy-lyase activity"/>
    <property type="evidence" value="ECO:0007669"/>
    <property type="project" value="UniProtKB-KW"/>
</dbReference>
<reference evidence="4 5" key="1">
    <citation type="submission" date="2020-02" db="EMBL/GenBank/DDBJ databases">
        <title>Genomic and physiological characterization of two novel Nitrospinaceae genera.</title>
        <authorList>
            <person name="Mueller A.J."/>
            <person name="Jung M.-Y."/>
            <person name="Strachan C.R."/>
            <person name="Herbold C.W."/>
            <person name="Kirkegaard R.H."/>
            <person name="Daims H."/>
        </authorList>
    </citation>
    <scope>NUCLEOTIDE SEQUENCE [LARGE SCALE GENOMIC DNA]</scope>
    <source>
        <strain evidence="4">EB</strain>
    </source>
</reference>